<dbReference type="Proteomes" id="UP001557470">
    <property type="component" value="Unassembled WGS sequence"/>
</dbReference>
<evidence type="ECO:0000259" key="4">
    <source>
        <dbReference type="Pfam" id="PF22830"/>
    </source>
</evidence>
<proteinExistence type="predicted"/>
<evidence type="ECO:0000313" key="6">
    <source>
        <dbReference type="Proteomes" id="UP001557470"/>
    </source>
</evidence>
<dbReference type="InterPro" id="IPR048788">
    <property type="entry name" value="CATSPERB_2nd"/>
</dbReference>
<keyword evidence="1" id="KW-0472">Membrane</keyword>
<dbReference type="EMBL" id="JAGEUA010000007">
    <property type="protein sequence ID" value="KAL0969738.1"/>
    <property type="molecule type" value="Genomic_DNA"/>
</dbReference>
<sequence length="864" mass="96696">MKQNIHIPEKNLNAHHNYRSYQWATYYCTMAFRRLSVKTIVFLSILLISVQLMGTSTKITSPDTVEPDDAAKDVETESFHCVSGSEKSNRLRLYLSLENLVVDCVPLNEPRFSRKDYSDKIELFISSGIRPTMAIYNSTNSATFPMKLNVNTATWRVDIPRYKISINTVAAPGDEWTVEFNILYTISVYVKKELRQDTAKATLLDVTREPILQWTIGEEISPHVIVPHLHQVVKLQVSQSPCARDVAVLAPVFASGGHTGVILSVTRSAFTAQARWFNATKSLCSLISEVCVAGCTGISIVDLKLTNCHLFLLTNRGLFMSQDLLSPVTGPLNFTLVFLPALAQMDYSAATIWFSSECLIDRIFFSDDTISLVSSQIEDNNLKSRCVYSKYPFKKWFQCNSSTAEIIKNPKQGYLSFVYDRHQHTGLLLSRAKETDAMVSVFELDEEKPLNPRTKFPPVNLDFRATGIFLWDNNVILYGSEVWTSLDRGSTFNWVFSLDNQVVVNVLSCNAIGVVVLLTDHGHLYIIKSGLTRYAWLNETLASDSTLVCDYLGILIAIQLDKDHPSGFIYKTIKIKTLIEKNEVGFARPLALQYTTDHTVLLHENVAIQSGPNTSQPLTPAPVSHFTYGNVGKVIYFSDGGMMVITDVFQSHYLKGFSGAVAGEILEPFRGSSLNEEPIQSHDLLVKEGPGNFSVTLQLRDLDPSMGFNSSHIGKTVVAPGFSSYLITELLPSGHALAEPTMPALVPPMTSHHGKEWLLFNTSGWSMKEGPCYHSIEAKGGLQKKALVRINVREQLNFTFKSITSNYNLSMVYHKKLMRVVLTNPVAIRVNVFHYWDNINNHMLNLTAFSHLCKKVGLDSSIIH</sequence>
<reference evidence="5 6" key="1">
    <citation type="submission" date="2024-06" db="EMBL/GenBank/DDBJ databases">
        <authorList>
            <person name="Pan Q."/>
            <person name="Wen M."/>
            <person name="Jouanno E."/>
            <person name="Zahm M."/>
            <person name="Klopp C."/>
            <person name="Cabau C."/>
            <person name="Louis A."/>
            <person name="Berthelot C."/>
            <person name="Parey E."/>
            <person name="Roest Crollius H."/>
            <person name="Montfort J."/>
            <person name="Robinson-Rechavi M."/>
            <person name="Bouchez O."/>
            <person name="Lampietro C."/>
            <person name="Lopez Roques C."/>
            <person name="Donnadieu C."/>
            <person name="Postlethwait J."/>
            <person name="Bobe J."/>
            <person name="Verreycken H."/>
            <person name="Guiguen Y."/>
        </authorList>
    </citation>
    <scope>NUCLEOTIDE SEQUENCE [LARGE SCALE GENOMIC DNA]</scope>
    <source>
        <strain evidence="5">Up_M1</strain>
        <tissue evidence="5">Testis</tissue>
    </source>
</reference>
<dbReference type="Pfam" id="PF21541">
    <property type="entry name" value="CATSPERB_1st"/>
    <property type="match status" value="1"/>
</dbReference>
<dbReference type="AlphaFoldDB" id="A0ABD0WIJ7"/>
<dbReference type="PANTHER" id="PTHR14705">
    <property type="entry name" value="CATION CHANNEL SPERM-ASSOCIATED PROTEIN SUBUNIT BETA"/>
    <property type="match status" value="1"/>
</dbReference>
<evidence type="ECO:0000259" key="3">
    <source>
        <dbReference type="Pfam" id="PF21548"/>
    </source>
</evidence>
<accession>A0ABD0WIJ7</accession>
<dbReference type="InterPro" id="IPR053903">
    <property type="entry name" value="CATSPERB_head"/>
</dbReference>
<name>A0ABD0WIJ7_UMBPY</name>
<evidence type="ECO:0000259" key="2">
    <source>
        <dbReference type="Pfam" id="PF21541"/>
    </source>
</evidence>
<evidence type="ECO:0000313" key="5">
    <source>
        <dbReference type="EMBL" id="KAL0969738.1"/>
    </source>
</evidence>
<feature type="domain" description="Cation channel sperm-associated auxiliary subunit beta N-terminal" evidence="2">
    <location>
        <begin position="81"/>
        <end position="190"/>
    </location>
</feature>
<dbReference type="Pfam" id="PF22830">
    <property type="entry name" value="CATSPERB_head"/>
    <property type="match status" value="1"/>
</dbReference>
<dbReference type="InterPro" id="IPR048786">
    <property type="entry name" value="CATSPERB_N"/>
</dbReference>
<dbReference type="Pfam" id="PF21548">
    <property type="entry name" value="CATSPERB_2nd"/>
    <property type="match status" value="1"/>
</dbReference>
<keyword evidence="6" id="KW-1185">Reference proteome</keyword>
<gene>
    <name evidence="5" type="ORF">UPYG_G00231630</name>
</gene>
<protein>
    <recommendedName>
        <fullName evidence="7">Cation channel sperm-associated protein subunit beta</fullName>
    </recommendedName>
</protein>
<keyword evidence="1" id="KW-1133">Transmembrane helix</keyword>
<evidence type="ECO:0000256" key="1">
    <source>
        <dbReference type="SAM" id="Phobius"/>
    </source>
</evidence>
<feature type="transmembrane region" description="Helical" evidence="1">
    <location>
        <begin position="35"/>
        <end position="54"/>
    </location>
</feature>
<feature type="domain" description="CATSPERB head" evidence="4">
    <location>
        <begin position="590"/>
        <end position="763"/>
    </location>
</feature>
<dbReference type="InterPro" id="IPR028748">
    <property type="entry name" value="CATSPERB"/>
</dbReference>
<organism evidence="5 6">
    <name type="scientific">Umbra pygmaea</name>
    <name type="common">Eastern mudminnow</name>
    <dbReference type="NCBI Taxonomy" id="75934"/>
    <lineage>
        <taxon>Eukaryota</taxon>
        <taxon>Metazoa</taxon>
        <taxon>Chordata</taxon>
        <taxon>Craniata</taxon>
        <taxon>Vertebrata</taxon>
        <taxon>Euteleostomi</taxon>
        <taxon>Actinopterygii</taxon>
        <taxon>Neopterygii</taxon>
        <taxon>Teleostei</taxon>
        <taxon>Protacanthopterygii</taxon>
        <taxon>Esociformes</taxon>
        <taxon>Umbridae</taxon>
        <taxon>Umbra</taxon>
    </lineage>
</organism>
<evidence type="ECO:0008006" key="7">
    <source>
        <dbReference type="Google" id="ProtNLM"/>
    </source>
</evidence>
<comment type="caution">
    <text evidence="5">The sequence shown here is derived from an EMBL/GenBank/DDBJ whole genome shotgun (WGS) entry which is preliminary data.</text>
</comment>
<feature type="domain" description="Cation channel sperm-associated auxiliary subunit beta 2nd" evidence="3">
    <location>
        <begin position="230"/>
        <end position="556"/>
    </location>
</feature>
<keyword evidence="1" id="KW-0812">Transmembrane</keyword>
<dbReference type="PANTHER" id="PTHR14705:SF0">
    <property type="entry name" value="CATION CHANNEL SPERM-ASSOCIATED AUXILIARY SUBUNIT BETA"/>
    <property type="match status" value="1"/>
</dbReference>